<organism evidence="2 3">
    <name type="scientific">Adiantum capillus-veneris</name>
    <name type="common">Maidenhair fern</name>
    <dbReference type="NCBI Taxonomy" id="13818"/>
    <lineage>
        <taxon>Eukaryota</taxon>
        <taxon>Viridiplantae</taxon>
        <taxon>Streptophyta</taxon>
        <taxon>Embryophyta</taxon>
        <taxon>Tracheophyta</taxon>
        <taxon>Polypodiopsida</taxon>
        <taxon>Polypodiidae</taxon>
        <taxon>Polypodiales</taxon>
        <taxon>Pteridineae</taxon>
        <taxon>Pteridaceae</taxon>
        <taxon>Vittarioideae</taxon>
        <taxon>Adiantum</taxon>
    </lineage>
</organism>
<evidence type="ECO:0000313" key="2">
    <source>
        <dbReference type="EMBL" id="KAI5063721.1"/>
    </source>
</evidence>
<feature type="compositionally biased region" description="Basic and acidic residues" evidence="1">
    <location>
        <begin position="73"/>
        <end position="93"/>
    </location>
</feature>
<dbReference type="EMBL" id="JABFUD020000021">
    <property type="protein sequence ID" value="KAI5063721.1"/>
    <property type="molecule type" value="Genomic_DNA"/>
</dbReference>
<name>A0A9D4UB05_ADICA</name>
<evidence type="ECO:0000256" key="1">
    <source>
        <dbReference type="SAM" id="MobiDB-lite"/>
    </source>
</evidence>
<gene>
    <name evidence="2" type="ORF">GOP47_0022268</name>
</gene>
<comment type="caution">
    <text evidence="2">The sequence shown here is derived from an EMBL/GenBank/DDBJ whole genome shotgun (WGS) entry which is preliminary data.</text>
</comment>
<proteinExistence type="predicted"/>
<feature type="non-terminal residue" evidence="2">
    <location>
        <position position="1"/>
    </location>
</feature>
<sequence length="99" mass="10931">GQHGAPHGAANYTARERSWKGHQKEEGSRSLHQKVREENKKGASSKARGVPSRAIPEGELTERCRGDAAGWRSELEKEPSRQIEPFTRTEQRRGGGAGQ</sequence>
<dbReference type="Proteomes" id="UP000886520">
    <property type="component" value="Chromosome 21"/>
</dbReference>
<feature type="compositionally biased region" description="Basic and acidic residues" evidence="1">
    <location>
        <begin position="14"/>
        <end position="41"/>
    </location>
</feature>
<reference evidence="2" key="1">
    <citation type="submission" date="2021-01" db="EMBL/GenBank/DDBJ databases">
        <title>Adiantum capillus-veneris genome.</title>
        <authorList>
            <person name="Fang Y."/>
            <person name="Liao Q."/>
        </authorList>
    </citation>
    <scope>NUCLEOTIDE SEQUENCE</scope>
    <source>
        <strain evidence="2">H3</strain>
        <tissue evidence="2">Leaf</tissue>
    </source>
</reference>
<evidence type="ECO:0000313" key="3">
    <source>
        <dbReference type="Proteomes" id="UP000886520"/>
    </source>
</evidence>
<feature type="region of interest" description="Disordered" evidence="1">
    <location>
        <begin position="1"/>
        <end position="99"/>
    </location>
</feature>
<keyword evidence="3" id="KW-1185">Reference proteome</keyword>
<dbReference type="AlphaFoldDB" id="A0A9D4UB05"/>
<protein>
    <submittedName>
        <fullName evidence="2">Uncharacterized protein</fullName>
    </submittedName>
</protein>
<accession>A0A9D4UB05</accession>